<dbReference type="Gene3D" id="3.40.50.850">
    <property type="entry name" value="Isochorismatase-like"/>
    <property type="match status" value="1"/>
</dbReference>
<accession>A0ABN3DQD1</accession>
<gene>
    <name evidence="4" type="ORF">GCM10009851_23190</name>
</gene>
<dbReference type="InterPro" id="IPR036380">
    <property type="entry name" value="Isochorismatase-like_sf"/>
</dbReference>
<dbReference type="CDD" id="cd00431">
    <property type="entry name" value="cysteine_hydrolases"/>
    <property type="match status" value="1"/>
</dbReference>
<feature type="domain" description="Isochorismatase-like" evidence="3">
    <location>
        <begin position="37"/>
        <end position="225"/>
    </location>
</feature>
<dbReference type="RefSeq" id="WP_259479788.1">
    <property type="nucleotide sequence ID" value="NZ_BAAAQY010000006.1"/>
</dbReference>
<organism evidence="4 5">
    <name type="scientific">Herbiconiux moechotypicola</name>
    <dbReference type="NCBI Taxonomy" id="637393"/>
    <lineage>
        <taxon>Bacteria</taxon>
        <taxon>Bacillati</taxon>
        <taxon>Actinomycetota</taxon>
        <taxon>Actinomycetes</taxon>
        <taxon>Micrococcales</taxon>
        <taxon>Microbacteriaceae</taxon>
        <taxon>Herbiconiux</taxon>
    </lineage>
</organism>
<dbReference type="InterPro" id="IPR050272">
    <property type="entry name" value="Isochorismatase-like_hydrls"/>
</dbReference>
<evidence type="ECO:0000313" key="5">
    <source>
        <dbReference type="Proteomes" id="UP001500929"/>
    </source>
</evidence>
<feature type="region of interest" description="Disordered" evidence="2">
    <location>
        <begin position="1"/>
        <end position="25"/>
    </location>
</feature>
<name>A0ABN3DQD1_9MICO</name>
<dbReference type="InterPro" id="IPR000868">
    <property type="entry name" value="Isochorismatase-like_dom"/>
</dbReference>
<dbReference type="Pfam" id="PF00857">
    <property type="entry name" value="Isochorismatase"/>
    <property type="match status" value="1"/>
</dbReference>
<proteinExistence type="predicted"/>
<sequence length="233" mass="23796">MPGGSLNTTSTDAQGGPLTPAGTDARGEALRTLGAPALVVVDVQRDFADPEVLADWGVDAAGLAAVEAAVQRTVALVDAARAASVPVVWVELAYDPARPWHSSAWLQTGSPDSPTDAFPCVAGSPGAEWWGGLAPAAGELRVQKRFYSGFAGTALAASLEELGAGWLAVAGLTTECCIQATVTDAFQNDYPVVVASDATAAYTAELHAGALASMAVNTADVRTGDEIEGLWRS</sequence>
<dbReference type="PANTHER" id="PTHR43540:SF1">
    <property type="entry name" value="ISOCHORISMATASE HYDROLASE"/>
    <property type="match status" value="1"/>
</dbReference>
<evidence type="ECO:0000313" key="4">
    <source>
        <dbReference type="EMBL" id="GAA2237488.1"/>
    </source>
</evidence>
<dbReference type="EMBL" id="BAAAQY010000006">
    <property type="protein sequence ID" value="GAA2237488.1"/>
    <property type="molecule type" value="Genomic_DNA"/>
</dbReference>
<evidence type="ECO:0000259" key="3">
    <source>
        <dbReference type="Pfam" id="PF00857"/>
    </source>
</evidence>
<dbReference type="SUPFAM" id="SSF52499">
    <property type="entry name" value="Isochorismatase-like hydrolases"/>
    <property type="match status" value="1"/>
</dbReference>
<reference evidence="4 5" key="1">
    <citation type="journal article" date="2019" name="Int. J. Syst. Evol. Microbiol.">
        <title>The Global Catalogue of Microorganisms (GCM) 10K type strain sequencing project: providing services to taxonomists for standard genome sequencing and annotation.</title>
        <authorList>
            <consortium name="The Broad Institute Genomics Platform"/>
            <consortium name="The Broad Institute Genome Sequencing Center for Infectious Disease"/>
            <person name="Wu L."/>
            <person name="Ma J."/>
        </authorList>
    </citation>
    <scope>NUCLEOTIDE SEQUENCE [LARGE SCALE GENOMIC DNA]</scope>
    <source>
        <strain evidence="4 5">JCM 16117</strain>
    </source>
</reference>
<keyword evidence="1 4" id="KW-0378">Hydrolase</keyword>
<dbReference type="GO" id="GO:0016787">
    <property type="term" value="F:hydrolase activity"/>
    <property type="evidence" value="ECO:0007669"/>
    <property type="project" value="UniProtKB-KW"/>
</dbReference>
<dbReference type="PANTHER" id="PTHR43540">
    <property type="entry name" value="PEROXYUREIDOACRYLATE/UREIDOACRYLATE AMIDOHYDROLASE-RELATED"/>
    <property type="match status" value="1"/>
</dbReference>
<feature type="compositionally biased region" description="Polar residues" evidence="2">
    <location>
        <begin position="1"/>
        <end position="13"/>
    </location>
</feature>
<evidence type="ECO:0000256" key="2">
    <source>
        <dbReference type="SAM" id="MobiDB-lite"/>
    </source>
</evidence>
<comment type="caution">
    <text evidence="4">The sequence shown here is derived from an EMBL/GenBank/DDBJ whole genome shotgun (WGS) entry which is preliminary data.</text>
</comment>
<protein>
    <submittedName>
        <fullName evidence="4">Cysteine hydrolase</fullName>
    </submittedName>
</protein>
<dbReference type="Proteomes" id="UP001500929">
    <property type="component" value="Unassembled WGS sequence"/>
</dbReference>
<keyword evidence="5" id="KW-1185">Reference proteome</keyword>
<evidence type="ECO:0000256" key="1">
    <source>
        <dbReference type="ARBA" id="ARBA00022801"/>
    </source>
</evidence>